<dbReference type="CDD" id="cd06141">
    <property type="entry name" value="WRN_exo"/>
    <property type="match status" value="1"/>
</dbReference>
<dbReference type="GO" id="GO:0008408">
    <property type="term" value="F:3'-5' exonuclease activity"/>
    <property type="evidence" value="ECO:0007669"/>
    <property type="project" value="InterPro"/>
</dbReference>
<keyword evidence="3" id="KW-0378">Hydrolase</keyword>
<evidence type="ECO:0000256" key="1">
    <source>
        <dbReference type="SAM" id="MobiDB-lite"/>
    </source>
</evidence>
<dbReference type="InterPro" id="IPR012337">
    <property type="entry name" value="RNaseH-like_sf"/>
</dbReference>
<dbReference type="EMBL" id="JACOGG010000004">
    <property type="protein sequence ID" value="MBC3934667.1"/>
    <property type="molecule type" value="Genomic_DNA"/>
</dbReference>
<dbReference type="PANTHER" id="PTHR47765:SF2">
    <property type="entry name" value="EXONUCLEASE MUT-7 HOMOLOG"/>
    <property type="match status" value="1"/>
</dbReference>
<dbReference type="AlphaFoldDB" id="A0A923I0C1"/>
<dbReference type="SMART" id="SM00474">
    <property type="entry name" value="35EXOc"/>
    <property type="match status" value="1"/>
</dbReference>
<sequence>MNQERQQEQQEQDETRLEPESALPAYPGLKRQQIYMVEDAASLQYARTQLQCASILGFDTETKPVFQKGQKSEGPHLVQLATETQAFLFPLTTALQAESIDVIRQLLEQPAIQKVGFGLVDDLRHLKSKFGIVTANVLDLARVMRESKQRDMGVKAAVAKYFGMQMSKSKKTSTSNWAQHPLSEKQIFYAANDAHVALLVYLHWRELKSKALAA</sequence>
<dbReference type="Gene3D" id="3.30.420.10">
    <property type="entry name" value="Ribonuclease H-like superfamily/Ribonuclease H"/>
    <property type="match status" value="1"/>
</dbReference>
<keyword evidence="4" id="KW-1185">Reference proteome</keyword>
<dbReference type="InterPro" id="IPR036397">
    <property type="entry name" value="RNaseH_sf"/>
</dbReference>
<organism evidence="3 4">
    <name type="scientific">Undibacterium rugosum</name>
    <dbReference type="NCBI Taxonomy" id="2762291"/>
    <lineage>
        <taxon>Bacteria</taxon>
        <taxon>Pseudomonadati</taxon>
        <taxon>Pseudomonadota</taxon>
        <taxon>Betaproteobacteria</taxon>
        <taxon>Burkholderiales</taxon>
        <taxon>Oxalobacteraceae</taxon>
        <taxon>Undibacterium</taxon>
    </lineage>
</organism>
<name>A0A923I0C1_9BURK</name>
<proteinExistence type="predicted"/>
<dbReference type="RefSeq" id="WP_186880288.1">
    <property type="nucleotide sequence ID" value="NZ_JACOGG010000004.1"/>
</dbReference>
<keyword evidence="3" id="KW-0540">Nuclease</keyword>
<protein>
    <submittedName>
        <fullName evidence="3">3'-5' exonuclease domain-containing protein 2</fullName>
    </submittedName>
</protein>
<dbReference type="InterPro" id="IPR052408">
    <property type="entry name" value="Exonuclease_MUT-7-like"/>
</dbReference>
<comment type="caution">
    <text evidence="3">The sequence shown here is derived from an EMBL/GenBank/DDBJ whole genome shotgun (WGS) entry which is preliminary data.</text>
</comment>
<evidence type="ECO:0000259" key="2">
    <source>
        <dbReference type="SMART" id="SM00474"/>
    </source>
</evidence>
<feature type="region of interest" description="Disordered" evidence="1">
    <location>
        <begin position="1"/>
        <end position="23"/>
    </location>
</feature>
<dbReference type="PANTHER" id="PTHR47765">
    <property type="entry name" value="3'-5' EXONUCLEASE DOMAIN-CONTAINING PROTEIN"/>
    <property type="match status" value="1"/>
</dbReference>
<feature type="domain" description="3'-5' exonuclease" evidence="2">
    <location>
        <begin position="34"/>
        <end position="208"/>
    </location>
</feature>
<dbReference type="Pfam" id="PF01612">
    <property type="entry name" value="DNA_pol_A_exo1"/>
    <property type="match status" value="1"/>
</dbReference>
<feature type="compositionally biased region" description="Basic and acidic residues" evidence="1">
    <location>
        <begin position="1"/>
        <end position="19"/>
    </location>
</feature>
<dbReference type="GO" id="GO:0003676">
    <property type="term" value="F:nucleic acid binding"/>
    <property type="evidence" value="ECO:0007669"/>
    <property type="project" value="InterPro"/>
</dbReference>
<dbReference type="InterPro" id="IPR002562">
    <property type="entry name" value="3'-5'_exonuclease_dom"/>
</dbReference>
<gene>
    <name evidence="3" type="ORF">H8K47_04780</name>
</gene>
<dbReference type="SUPFAM" id="SSF53098">
    <property type="entry name" value="Ribonuclease H-like"/>
    <property type="match status" value="1"/>
</dbReference>
<accession>A0A923I0C1</accession>
<evidence type="ECO:0000313" key="3">
    <source>
        <dbReference type="EMBL" id="MBC3934667.1"/>
    </source>
</evidence>
<evidence type="ECO:0000313" key="4">
    <source>
        <dbReference type="Proteomes" id="UP000612361"/>
    </source>
</evidence>
<dbReference type="GO" id="GO:0006139">
    <property type="term" value="P:nucleobase-containing compound metabolic process"/>
    <property type="evidence" value="ECO:0007669"/>
    <property type="project" value="InterPro"/>
</dbReference>
<dbReference type="Proteomes" id="UP000612361">
    <property type="component" value="Unassembled WGS sequence"/>
</dbReference>
<reference evidence="3" key="1">
    <citation type="submission" date="2020-08" db="EMBL/GenBank/DDBJ databases">
        <title>Novel species isolated from subtropical streams in China.</title>
        <authorList>
            <person name="Lu H."/>
        </authorList>
    </citation>
    <scope>NUCLEOTIDE SEQUENCE</scope>
    <source>
        <strain evidence="3">CY7W</strain>
    </source>
</reference>
<keyword evidence="3" id="KW-0269">Exonuclease</keyword>